<dbReference type="PROSITE" id="PS50113">
    <property type="entry name" value="PAC"/>
    <property type="match status" value="1"/>
</dbReference>
<dbReference type="InterPro" id="IPR001610">
    <property type="entry name" value="PAC"/>
</dbReference>
<dbReference type="SMART" id="SM00267">
    <property type="entry name" value="GGDEF"/>
    <property type="match status" value="1"/>
</dbReference>
<dbReference type="InterPro" id="IPR029787">
    <property type="entry name" value="Nucleotide_cyclase"/>
</dbReference>
<dbReference type="Pfam" id="PF00990">
    <property type="entry name" value="GGDEF"/>
    <property type="match status" value="1"/>
</dbReference>
<dbReference type="NCBIfam" id="TIGR00254">
    <property type="entry name" value="GGDEF"/>
    <property type="match status" value="1"/>
</dbReference>
<dbReference type="InterPro" id="IPR000160">
    <property type="entry name" value="GGDEF_dom"/>
</dbReference>
<proteinExistence type="predicted"/>
<dbReference type="InterPro" id="IPR000700">
    <property type="entry name" value="PAS-assoc_C"/>
</dbReference>
<dbReference type="SUPFAM" id="SSF55073">
    <property type="entry name" value="Nucleotide cyclase"/>
    <property type="match status" value="1"/>
</dbReference>
<reference evidence="4 5" key="1">
    <citation type="submission" date="2019-11" db="EMBL/GenBank/DDBJ databases">
        <title>Nocardia sp. nov. CT2-14 isolated from soil.</title>
        <authorList>
            <person name="Kanchanasin P."/>
            <person name="Tanasupawat S."/>
            <person name="Yuki M."/>
            <person name="Kudo T."/>
        </authorList>
    </citation>
    <scope>NUCLEOTIDE SEQUENCE [LARGE SCALE GENOMIC DNA]</scope>
    <source>
        <strain evidence="4 5">CT2-14</strain>
    </source>
</reference>
<dbReference type="CDD" id="cd01949">
    <property type="entry name" value="GGDEF"/>
    <property type="match status" value="1"/>
</dbReference>
<dbReference type="EMBL" id="WMBB01000014">
    <property type="protein sequence ID" value="MTE16316.1"/>
    <property type="molecule type" value="Genomic_DNA"/>
</dbReference>
<dbReference type="InterPro" id="IPR035965">
    <property type="entry name" value="PAS-like_dom_sf"/>
</dbReference>
<dbReference type="Pfam" id="PF08448">
    <property type="entry name" value="PAS_4"/>
    <property type="match status" value="1"/>
</dbReference>
<feature type="domain" description="GGDEF" evidence="3">
    <location>
        <begin position="317"/>
        <end position="450"/>
    </location>
</feature>
<dbReference type="NCBIfam" id="TIGR00229">
    <property type="entry name" value="sensory_box"/>
    <property type="match status" value="1"/>
</dbReference>
<evidence type="ECO:0000259" key="3">
    <source>
        <dbReference type="PROSITE" id="PS50887"/>
    </source>
</evidence>
<gene>
    <name evidence="4" type="ORF">GLP40_26560</name>
</gene>
<evidence type="ECO:0000259" key="2">
    <source>
        <dbReference type="PROSITE" id="PS50113"/>
    </source>
</evidence>
<dbReference type="Gene3D" id="3.30.450.20">
    <property type="entry name" value="PAS domain"/>
    <property type="match status" value="1"/>
</dbReference>
<dbReference type="InterPro" id="IPR052155">
    <property type="entry name" value="Biofilm_reg_signaling"/>
</dbReference>
<evidence type="ECO:0000259" key="1">
    <source>
        <dbReference type="PROSITE" id="PS50112"/>
    </source>
</evidence>
<evidence type="ECO:0000313" key="4">
    <source>
        <dbReference type="EMBL" id="MTE16316.1"/>
    </source>
</evidence>
<name>A0A6I3L7E8_9NOCA</name>
<keyword evidence="5" id="KW-1185">Reference proteome</keyword>
<protein>
    <submittedName>
        <fullName evidence="4">Diguanylate cyclase</fullName>
    </submittedName>
</protein>
<evidence type="ECO:0000313" key="5">
    <source>
        <dbReference type="Proteomes" id="UP000432464"/>
    </source>
</evidence>
<dbReference type="SUPFAM" id="SSF55785">
    <property type="entry name" value="PYP-like sensor domain (PAS domain)"/>
    <property type="match status" value="1"/>
</dbReference>
<dbReference type="CDD" id="cd00130">
    <property type="entry name" value="PAS"/>
    <property type="match status" value="1"/>
</dbReference>
<organism evidence="4 5">
    <name type="scientific">Nocardia aurantiaca</name>
    <dbReference type="NCBI Taxonomy" id="2675850"/>
    <lineage>
        <taxon>Bacteria</taxon>
        <taxon>Bacillati</taxon>
        <taxon>Actinomycetota</taxon>
        <taxon>Actinomycetes</taxon>
        <taxon>Mycobacteriales</taxon>
        <taxon>Nocardiaceae</taxon>
        <taxon>Nocardia</taxon>
    </lineage>
</organism>
<feature type="domain" description="PAS" evidence="1">
    <location>
        <begin position="159"/>
        <end position="230"/>
    </location>
</feature>
<dbReference type="PROSITE" id="PS50887">
    <property type="entry name" value="GGDEF"/>
    <property type="match status" value="1"/>
</dbReference>
<dbReference type="SMART" id="SM00091">
    <property type="entry name" value="PAS"/>
    <property type="match status" value="1"/>
</dbReference>
<dbReference type="InterPro" id="IPR043128">
    <property type="entry name" value="Rev_trsase/Diguanyl_cyclase"/>
</dbReference>
<dbReference type="InterPro" id="IPR013656">
    <property type="entry name" value="PAS_4"/>
</dbReference>
<sequence length="463" mass="50057">MTDDVERYRSPERVPAVPCHGGGRISLTESERGALVSRWWQTLATSCRLSIPERQARELLGHVVDELASGADADLFDVAMGARVVDAWMVAGLAHPVVPTAAEQVQCRLAEHCRPTVAARRVAGLLAAAGRGCRAQRHRLHDPGPHAVDSAERQASRVVEERFRIVFNNAAMAIAIADTAGTLLDANPGLASMIGVPIDTLRGTSIYRFAHPDYHDDIRTLIFGTVVAARAGTAKLEQRFIRADGSSGWASFAITYVEGSAGQADYLLAVGADVTEQRRLQEELHRQARHDVLTGLPNRRHLLERIEALTATSADRDRVGVCFVDLDGFKQINDRYGHAIGDQLLVAVATRLRDSLPVGKGMIARIGGDEFVVLVAPPADELRVTAIADRLLSALAAPIVIGEYELRMSASIGAVTTVAEAPAAALLEAADRALYHAKTRGKGQWVLRVLDVSSRPNWRRASV</sequence>
<dbReference type="InterPro" id="IPR000014">
    <property type="entry name" value="PAS"/>
</dbReference>
<accession>A0A6I3L7E8</accession>
<dbReference type="PANTHER" id="PTHR44757:SF2">
    <property type="entry name" value="BIOFILM ARCHITECTURE MAINTENANCE PROTEIN MBAA"/>
    <property type="match status" value="1"/>
</dbReference>
<feature type="domain" description="PAC" evidence="2">
    <location>
        <begin position="234"/>
        <end position="286"/>
    </location>
</feature>
<dbReference type="PROSITE" id="PS50112">
    <property type="entry name" value="PAS"/>
    <property type="match status" value="1"/>
</dbReference>
<dbReference type="PANTHER" id="PTHR44757">
    <property type="entry name" value="DIGUANYLATE CYCLASE DGCP"/>
    <property type="match status" value="1"/>
</dbReference>
<dbReference type="SMART" id="SM00086">
    <property type="entry name" value="PAC"/>
    <property type="match status" value="1"/>
</dbReference>
<dbReference type="Gene3D" id="3.30.70.270">
    <property type="match status" value="1"/>
</dbReference>
<comment type="caution">
    <text evidence="4">The sequence shown here is derived from an EMBL/GenBank/DDBJ whole genome shotgun (WGS) entry which is preliminary data.</text>
</comment>
<dbReference type="Proteomes" id="UP000432464">
    <property type="component" value="Unassembled WGS sequence"/>
</dbReference>
<dbReference type="AlphaFoldDB" id="A0A6I3L7E8"/>